<comment type="caution">
    <text evidence="2">The sequence shown here is derived from an EMBL/GenBank/DDBJ whole genome shotgun (WGS) entry which is preliminary data.</text>
</comment>
<dbReference type="PANTHER" id="PTHR42792:SF1">
    <property type="entry name" value="FLAGELLAR HOOK-ASSOCIATED PROTEIN 3"/>
    <property type="match status" value="1"/>
</dbReference>
<dbReference type="Gene3D" id="1.20.1330.10">
    <property type="entry name" value="f41 fragment of flagellin, N-terminal domain"/>
    <property type="match status" value="2"/>
</dbReference>
<dbReference type="Proteomes" id="UP000295718">
    <property type="component" value="Unassembled WGS sequence"/>
</dbReference>
<dbReference type="InterPro" id="IPR001029">
    <property type="entry name" value="Flagellin_N"/>
</dbReference>
<keyword evidence="2" id="KW-0282">Flagellum</keyword>
<dbReference type="GO" id="GO:0009288">
    <property type="term" value="C:bacterial-type flagellum"/>
    <property type="evidence" value="ECO:0007669"/>
    <property type="project" value="InterPro"/>
</dbReference>
<dbReference type="EMBL" id="SLUO01000023">
    <property type="protein sequence ID" value="TCL54012.1"/>
    <property type="molecule type" value="Genomic_DNA"/>
</dbReference>
<reference evidence="2 3" key="1">
    <citation type="submission" date="2019-03" db="EMBL/GenBank/DDBJ databases">
        <title>Genomic Encyclopedia of Type Strains, Phase IV (KMG-IV): sequencing the most valuable type-strain genomes for metagenomic binning, comparative biology and taxonomic classification.</title>
        <authorList>
            <person name="Goeker M."/>
        </authorList>
    </citation>
    <scope>NUCLEOTIDE SEQUENCE [LARGE SCALE GENOMIC DNA]</scope>
    <source>
        <strain evidence="2 3">DSM 100556</strain>
    </source>
</reference>
<organism evidence="2 3">
    <name type="scientific">Kineothrix alysoides</name>
    <dbReference type="NCBI Taxonomy" id="1469948"/>
    <lineage>
        <taxon>Bacteria</taxon>
        <taxon>Bacillati</taxon>
        <taxon>Bacillota</taxon>
        <taxon>Clostridia</taxon>
        <taxon>Lachnospirales</taxon>
        <taxon>Lachnospiraceae</taxon>
        <taxon>Kineothrix</taxon>
    </lineage>
</organism>
<dbReference type="Pfam" id="PF00669">
    <property type="entry name" value="Flagellin_N"/>
    <property type="match status" value="1"/>
</dbReference>
<dbReference type="RefSeq" id="WP_051869516.1">
    <property type="nucleotide sequence ID" value="NZ_JPNB01000002.1"/>
</dbReference>
<keyword evidence="2" id="KW-0969">Cilium</keyword>
<protein>
    <submittedName>
        <fullName evidence="2">Flagellar hook-associated protein 3 FlgL</fullName>
    </submittedName>
</protein>
<gene>
    <name evidence="2" type="ORF">EDD76_12323</name>
</gene>
<evidence type="ECO:0000259" key="1">
    <source>
        <dbReference type="Pfam" id="PF00669"/>
    </source>
</evidence>
<keyword evidence="2" id="KW-0966">Cell projection</keyword>
<evidence type="ECO:0000313" key="3">
    <source>
        <dbReference type="Proteomes" id="UP000295718"/>
    </source>
</evidence>
<dbReference type="InterPro" id="IPR001492">
    <property type="entry name" value="Flagellin"/>
</dbReference>
<proteinExistence type="predicted"/>
<name>A0A4V2QAV6_9FIRM</name>
<dbReference type="PANTHER" id="PTHR42792">
    <property type="entry name" value="FLAGELLIN"/>
    <property type="match status" value="1"/>
</dbReference>
<dbReference type="STRING" id="1469948.GCA_000732725_02385"/>
<dbReference type="OrthoDB" id="9758307at2"/>
<keyword evidence="3" id="KW-1185">Reference proteome</keyword>
<evidence type="ECO:0000313" key="2">
    <source>
        <dbReference type="EMBL" id="TCL54012.1"/>
    </source>
</evidence>
<dbReference type="SUPFAM" id="SSF64518">
    <property type="entry name" value="Phase 1 flagellin"/>
    <property type="match status" value="1"/>
</dbReference>
<accession>A0A4V2QAV6</accession>
<feature type="domain" description="Flagellin N-terminal" evidence="1">
    <location>
        <begin position="5"/>
        <end position="141"/>
    </location>
</feature>
<dbReference type="GO" id="GO:0005198">
    <property type="term" value="F:structural molecule activity"/>
    <property type="evidence" value="ECO:0007669"/>
    <property type="project" value="InterPro"/>
</dbReference>
<dbReference type="AlphaFoldDB" id="A0A4V2QAV6"/>
<sequence>MRMTNKIMQNNSLYNINNNKVLQDKLSTQMSTLKKITRPSDDPVIAIRALRLRSDVSQIKQYYEKNAPDAKSWLEVTADALNTTTDVINDILQQCTKGSNKDLGVDQLDIIVTQLKSLKEEFYATGNVDYAGRYVFTGYRTDTTLTYTENKTEKFKITEQLNVSAADTINYTNIGKLKGASSTSYDPSDPPLEEAVDIKNNDIYRIRLSYDNLTGGTDAAGDAVIPAITKYDAVSDTYIDVFAAPIEQVSSTSVPSPYDYITDPANSGKVVFVPETGEILMGKDAYDDFVSVGNNTEIRVTYEKDSWKEGDLRPQHYFACEYTDTTGAKINYNNDYLTEEGASQVIKYDVGYNQTIRINTTADEVFTLDVDRNIDDLESALAALKQINEAKTNIGKMLTGYAEGTTEYNNLKATADAADKAYTYIRENIQKTFEGLITKMNGTLDNTSVAITDNGTRGSRLDLISNRLMTQKTTFQTLQSSNEDVDIAEVTIQLTSMNNSYQSALLATSKIMQNSLMNYI</sequence>